<evidence type="ECO:0000256" key="6">
    <source>
        <dbReference type="ARBA" id="ARBA00022989"/>
    </source>
</evidence>
<evidence type="ECO:0000256" key="8">
    <source>
        <dbReference type="ARBA" id="ARBA00023224"/>
    </source>
</evidence>
<name>A0A7Y7USU6_9SPHN</name>
<keyword evidence="6 11" id="KW-1133">Transmembrane helix</keyword>
<dbReference type="Proteomes" id="UP000531581">
    <property type="component" value="Unassembled WGS sequence"/>
</dbReference>
<comment type="subcellular location">
    <subcellularLocation>
        <location evidence="1">Cell membrane</location>
        <topology evidence="1">Multi-pass membrane protein</topology>
    </subcellularLocation>
</comment>
<dbReference type="SUPFAM" id="SSF103190">
    <property type="entry name" value="Sensory domain-like"/>
    <property type="match status" value="1"/>
</dbReference>
<dbReference type="SMART" id="SM00319">
    <property type="entry name" value="TarH"/>
    <property type="match status" value="1"/>
</dbReference>
<keyword evidence="2" id="KW-1003">Cell membrane</keyword>
<accession>A0A7Y7USU6</accession>
<evidence type="ECO:0000256" key="2">
    <source>
        <dbReference type="ARBA" id="ARBA00022475"/>
    </source>
</evidence>
<dbReference type="InterPro" id="IPR033479">
    <property type="entry name" value="dCache_1"/>
</dbReference>
<dbReference type="Pfam" id="PF00015">
    <property type="entry name" value="MCPsignal"/>
    <property type="match status" value="1"/>
</dbReference>
<feature type="transmembrane region" description="Helical" evidence="11">
    <location>
        <begin position="279"/>
        <end position="302"/>
    </location>
</feature>
<keyword evidence="8 10" id="KW-0807">Transducer</keyword>
<dbReference type="CDD" id="cd12912">
    <property type="entry name" value="PDC2_MCP_like"/>
    <property type="match status" value="1"/>
</dbReference>
<evidence type="ECO:0000313" key="15">
    <source>
        <dbReference type="Proteomes" id="UP000531581"/>
    </source>
</evidence>
<dbReference type="GO" id="GO:0006935">
    <property type="term" value="P:chemotaxis"/>
    <property type="evidence" value="ECO:0007669"/>
    <property type="project" value="UniProtKB-KW"/>
</dbReference>
<dbReference type="EMBL" id="JABYQV010000038">
    <property type="protein sequence ID" value="NVP33389.1"/>
    <property type="molecule type" value="Genomic_DNA"/>
</dbReference>
<dbReference type="InterPro" id="IPR003122">
    <property type="entry name" value="Tar_rcpt_lig-bd"/>
</dbReference>
<reference evidence="14 15" key="1">
    <citation type="submission" date="2020-05" db="EMBL/GenBank/DDBJ databases">
        <title>Draft Genome Sequences of Sphingomonas sp. Isolated from the International Space Station.</title>
        <authorList>
            <person name="Bijlani S."/>
            <person name="Singh N.K."/>
            <person name="Mason C.E."/>
            <person name="Wang C.C."/>
            <person name="Venkateswaran K."/>
        </authorList>
    </citation>
    <scope>NUCLEOTIDE SEQUENCE [LARGE SCALE GENOMIC DNA]</scope>
    <source>
        <strain evidence="14">ISS-IIF7SWP</strain>
    </source>
</reference>
<dbReference type="FunFam" id="1.10.287.950:FF:000001">
    <property type="entry name" value="Methyl-accepting chemotaxis sensory transducer"/>
    <property type="match status" value="1"/>
</dbReference>
<dbReference type="Gene3D" id="3.30.450.20">
    <property type="entry name" value="PAS domain"/>
    <property type="match status" value="2"/>
</dbReference>
<proteinExistence type="inferred from homology"/>
<evidence type="ECO:0000313" key="14">
    <source>
        <dbReference type="EMBL" id="NVP33389.1"/>
    </source>
</evidence>
<dbReference type="InterPro" id="IPR003660">
    <property type="entry name" value="HAMP_dom"/>
</dbReference>
<dbReference type="Gene3D" id="1.10.287.950">
    <property type="entry name" value="Methyl-accepting chemotaxis protein"/>
    <property type="match status" value="1"/>
</dbReference>
<evidence type="ECO:0000256" key="11">
    <source>
        <dbReference type="SAM" id="Phobius"/>
    </source>
</evidence>
<dbReference type="CDD" id="cd06225">
    <property type="entry name" value="HAMP"/>
    <property type="match status" value="1"/>
</dbReference>
<organism evidence="14 15">
    <name type="scientific">Sphingomonas sanguinis</name>
    <dbReference type="NCBI Taxonomy" id="33051"/>
    <lineage>
        <taxon>Bacteria</taxon>
        <taxon>Pseudomonadati</taxon>
        <taxon>Pseudomonadota</taxon>
        <taxon>Alphaproteobacteria</taxon>
        <taxon>Sphingomonadales</taxon>
        <taxon>Sphingomonadaceae</taxon>
        <taxon>Sphingomonas</taxon>
    </lineage>
</organism>
<dbReference type="SMART" id="SM00283">
    <property type="entry name" value="MA"/>
    <property type="match status" value="1"/>
</dbReference>
<evidence type="ECO:0000256" key="10">
    <source>
        <dbReference type="PROSITE-ProRule" id="PRU00284"/>
    </source>
</evidence>
<evidence type="ECO:0000256" key="4">
    <source>
        <dbReference type="ARBA" id="ARBA00022500"/>
    </source>
</evidence>
<dbReference type="GO" id="GO:0007165">
    <property type="term" value="P:signal transduction"/>
    <property type="evidence" value="ECO:0007669"/>
    <property type="project" value="UniProtKB-KW"/>
</dbReference>
<comment type="caution">
    <text evidence="14">The sequence shown here is derived from an EMBL/GenBank/DDBJ whole genome shotgun (WGS) entry which is preliminary data.</text>
</comment>
<dbReference type="SUPFAM" id="SSF58104">
    <property type="entry name" value="Methyl-accepting chemotaxis protein (MCP) signaling domain"/>
    <property type="match status" value="1"/>
</dbReference>
<evidence type="ECO:0000256" key="7">
    <source>
        <dbReference type="ARBA" id="ARBA00023136"/>
    </source>
</evidence>
<dbReference type="GO" id="GO:0005886">
    <property type="term" value="C:plasma membrane"/>
    <property type="evidence" value="ECO:0007669"/>
    <property type="project" value="UniProtKB-SubCell"/>
</dbReference>
<dbReference type="Pfam" id="PF00672">
    <property type="entry name" value="HAMP"/>
    <property type="match status" value="1"/>
</dbReference>
<keyword evidence="5 11" id="KW-0812">Transmembrane</keyword>
<dbReference type="FunFam" id="1.10.8.500:FF:000002">
    <property type="entry name" value="Methyl-accepting chemotaxis protein"/>
    <property type="match status" value="1"/>
</dbReference>
<evidence type="ECO:0000259" key="12">
    <source>
        <dbReference type="PROSITE" id="PS50111"/>
    </source>
</evidence>
<evidence type="ECO:0000259" key="13">
    <source>
        <dbReference type="PROSITE" id="PS50885"/>
    </source>
</evidence>
<dbReference type="CDD" id="cd18773">
    <property type="entry name" value="PDC1_HK_sensor"/>
    <property type="match status" value="1"/>
</dbReference>
<dbReference type="PROSITE" id="PS50111">
    <property type="entry name" value="CHEMOTAXIS_TRANSDUC_2"/>
    <property type="match status" value="1"/>
</dbReference>
<evidence type="ECO:0000256" key="1">
    <source>
        <dbReference type="ARBA" id="ARBA00004651"/>
    </source>
</evidence>
<feature type="domain" description="HAMP" evidence="13">
    <location>
        <begin position="303"/>
        <end position="355"/>
    </location>
</feature>
<dbReference type="InterPro" id="IPR029151">
    <property type="entry name" value="Sensor-like_sf"/>
</dbReference>
<dbReference type="PANTHER" id="PTHR32089:SF114">
    <property type="entry name" value="METHYL-ACCEPTING CHEMOTAXIS PROTEIN MCPB"/>
    <property type="match status" value="1"/>
</dbReference>
<keyword evidence="3" id="KW-0488">Methylation</keyword>
<evidence type="ECO:0000256" key="5">
    <source>
        <dbReference type="ARBA" id="ARBA00022692"/>
    </source>
</evidence>
<evidence type="ECO:0000256" key="3">
    <source>
        <dbReference type="ARBA" id="ARBA00022481"/>
    </source>
</evidence>
<dbReference type="CDD" id="cd11386">
    <property type="entry name" value="MCP_signal"/>
    <property type="match status" value="1"/>
</dbReference>
<keyword evidence="7 11" id="KW-0472">Membrane</keyword>
<dbReference type="SMART" id="SM00304">
    <property type="entry name" value="HAMP"/>
    <property type="match status" value="1"/>
</dbReference>
<evidence type="ECO:0000256" key="9">
    <source>
        <dbReference type="ARBA" id="ARBA00029447"/>
    </source>
</evidence>
<keyword evidence="4" id="KW-0145">Chemotaxis</keyword>
<sequence length="663" mass="71785">MKKTAKKIARKSIAKKLIISFLLILIIPVAVLAAGAYRSAASSVEKQMMESAEGNVQILNNMIDDRIGMFTKSSAYFSEWATSAKFKEKNQTEMQERFKQFIESNDKASAVFSSSKEGTFTRYPHADMPADFNPLERSWYQEAMENKGQTIITDPYESISNKKMVVTMARAAQDGSGVVAIDIKIDDLITMTKEVNIGKEGYAFILSKNKKAVAYSDEKAGAAVSGKWVDTLYSGQKGDYEYTLNGKAKKMAYVTNEATGWKISGTMSVDEIKDAARPVLTLAVIILAIAIAAGMIFIYFVIRSITKPLKRLVASAEKISSGDLTETIDVSSQDELGVLGKSFNHMTDSLRSLIQGIQDSVEHVASSSEELTASAEQTSKATEHITLAIEQFSNGTEDQSESIDKATAQVNEMKDGLSDLAEAAAVVTETSIESAEISGAGERLVKKTAGQMGAIDQSVSKAEQVVQGLELKSQDITSILRVINGIADQTNLLALNAAIEAARAGEYGRGFSVVAEEVRKLAVQSADSAKEIESLIHEIVKEIHTSLGMLESVNHEVKSGLQLTDETEKSFRDISVKTNQIASELQNMNATVEQLSAGSQEVSNASEDIAAVSRQSAAGIQDIAASAEEQLASMEEISSSAVTLEKMAEELRELTKRFKITLN</sequence>
<dbReference type="PROSITE" id="PS50885">
    <property type="entry name" value="HAMP"/>
    <property type="match status" value="1"/>
</dbReference>
<dbReference type="PANTHER" id="PTHR32089">
    <property type="entry name" value="METHYL-ACCEPTING CHEMOTAXIS PROTEIN MCPB"/>
    <property type="match status" value="1"/>
</dbReference>
<comment type="similarity">
    <text evidence="9">Belongs to the methyl-accepting chemotaxis (MCP) protein family.</text>
</comment>
<protein>
    <submittedName>
        <fullName evidence="14">Methyl-accepting chemotaxis protein</fullName>
    </submittedName>
</protein>
<dbReference type="Pfam" id="PF02743">
    <property type="entry name" value="dCache_1"/>
    <property type="match status" value="1"/>
</dbReference>
<dbReference type="AlphaFoldDB" id="A0A7Y7USU6"/>
<feature type="domain" description="Methyl-accepting transducer" evidence="12">
    <location>
        <begin position="374"/>
        <end position="610"/>
    </location>
</feature>
<gene>
    <name evidence="14" type="ORF">HLV41_20345</name>
</gene>
<dbReference type="InterPro" id="IPR004089">
    <property type="entry name" value="MCPsignal_dom"/>
</dbReference>